<evidence type="ECO:0000256" key="1">
    <source>
        <dbReference type="ARBA" id="ARBA00008814"/>
    </source>
</evidence>
<dbReference type="Pfam" id="PF01497">
    <property type="entry name" value="Peripla_BP_2"/>
    <property type="match status" value="1"/>
</dbReference>
<dbReference type="Gene3D" id="3.40.50.1980">
    <property type="entry name" value="Nitrogenase molybdenum iron protein domain"/>
    <property type="match status" value="2"/>
</dbReference>
<proteinExistence type="inferred from homology"/>
<evidence type="ECO:0000313" key="5">
    <source>
        <dbReference type="Proteomes" id="UP000651517"/>
    </source>
</evidence>
<feature type="region of interest" description="Disordered" evidence="2">
    <location>
        <begin position="217"/>
        <end position="237"/>
    </location>
</feature>
<dbReference type="RefSeq" id="WP_191727251.1">
    <property type="nucleotide sequence ID" value="NZ_JACSPY010000018.1"/>
</dbReference>
<organism evidence="4 5">
    <name type="scientific">Brevibacterium gallinarum</name>
    <dbReference type="NCBI Taxonomy" id="2762220"/>
    <lineage>
        <taxon>Bacteria</taxon>
        <taxon>Bacillati</taxon>
        <taxon>Actinomycetota</taxon>
        <taxon>Actinomycetes</taxon>
        <taxon>Micrococcales</taxon>
        <taxon>Brevibacteriaceae</taxon>
        <taxon>Brevibacterium</taxon>
    </lineage>
</organism>
<sequence>MNTHDTSAIERIHRSARLRNRLRGPAPASAAALATALTAALLTGCAPSKPEQDASTEAGDGFPVTVENCGQNVTIEKKPEKIVGFDGAAETLFALGAGDQVAGYFGAAPDDLPENLAAEAKKTENLGGTFPFPSAEAVLDLQPDLIVAYGFNDEGGSLVKRLDELKIPYLNLSEACENEPDATVDGYLTDVRTIGEAIGAKDAGEKLTDEWKSSIDAVEKPSGTPPTAVINGNQDPSKPYVSGGGSFADELLTRAGLENAYADEKKAFVTPSWEDVATRNPDIIFSGGGGGDEVRDGLLEHLKSNPALAKMNAVKTDGRVITLDYSRNVPGPQAIDGIIQMAEAAAQVSGGEHAQAGGESARGAQGE</sequence>
<dbReference type="PROSITE" id="PS50983">
    <property type="entry name" value="FE_B12_PBP"/>
    <property type="match status" value="1"/>
</dbReference>
<dbReference type="SUPFAM" id="SSF53807">
    <property type="entry name" value="Helical backbone' metal receptor"/>
    <property type="match status" value="1"/>
</dbReference>
<evidence type="ECO:0000259" key="3">
    <source>
        <dbReference type="PROSITE" id="PS50983"/>
    </source>
</evidence>
<dbReference type="InterPro" id="IPR002491">
    <property type="entry name" value="ABC_transptr_periplasmic_BD"/>
</dbReference>
<keyword evidence="5" id="KW-1185">Reference proteome</keyword>
<comment type="caution">
    <text evidence="4">The sequence shown here is derived from an EMBL/GenBank/DDBJ whole genome shotgun (WGS) entry which is preliminary data.</text>
</comment>
<dbReference type="EMBL" id="JACSPY010000018">
    <property type="protein sequence ID" value="MBD8021720.1"/>
    <property type="molecule type" value="Genomic_DNA"/>
</dbReference>
<protein>
    <submittedName>
        <fullName evidence="4">ABC transporter substrate-binding protein</fullName>
    </submittedName>
</protein>
<dbReference type="PANTHER" id="PTHR30535">
    <property type="entry name" value="VITAMIN B12-BINDING PROTEIN"/>
    <property type="match status" value="1"/>
</dbReference>
<evidence type="ECO:0000313" key="4">
    <source>
        <dbReference type="EMBL" id="MBD8021720.1"/>
    </source>
</evidence>
<comment type="similarity">
    <text evidence="1">Belongs to the bacterial solute-binding protein 8 family.</text>
</comment>
<dbReference type="PANTHER" id="PTHR30535:SF7">
    <property type="entry name" value="IRON(III) DICITRATE-BINDING PROTEIN"/>
    <property type="match status" value="1"/>
</dbReference>
<dbReference type="InterPro" id="IPR050902">
    <property type="entry name" value="ABC_Transporter_SBP"/>
</dbReference>
<reference evidence="4 5" key="1">
    <citation type="submission" date="2020-08" db="EMBL/GenBank/DDBJ databases">
        <title>A Genomic Blueprint of the Chicken Gut Microbiome.</title>
        <authorList>
            <person name="Gilroy R."/>
            <person name="Ravi A."/>
            <person name="Getino M."/>
            <person name="Pursley I."/>
            <person name="Horton D.L."/>
            <person name="Alikhan N.-F."/>
            <person name="Baker D."/>
            <person name="Gharbi K."/>
            <person name="Hall N."/>
            <person name="Watson M."/>
            <person name="Adriaenssens E.M."/>
            <person name="Foster-Nyarko E."/>
            <person name="Jarju S."/>
            <person name="Secka A."/>
            <person name="Antonio M."/>
            <person name="Oren A."/>
            <person name="Chaudhuri R."/>
            <person name="La Ragione R.M."/>
            <person name="Hildebrand F."/>
            <person name="Pallen M.J."/>
        </authorList>
    </citation>
    <scope>NUCLEOTIDE SEQUENCE [LARGE SCALE GENOMIC DNA]</scope>
    <source>
        <strain evidence="4 5">Re57</strain>
    </source>
</reference>
<dbReference type="Proteomes" id="UP000651517">
    <property type="component" value="Unassembled WGS sequence"/>
</dbReference>
<feature type="domain" description="Fe/B12 periplasmic-binding" evidence="3">
    <location>
        <begin position="80"/>
        <end position="353"/>
    </location>
</feature>
<gene>
    <name evidence="4" type="ORF">H9634_13115</name>
</gene>
<name>A0ABR8WXJ2_9MICO</name>
<accession>A0ABR8WXJ2</accession>
<evidence type="ECO:0000256" key="2">
    <source>
        <dbReference type="SAM" id="MobiDB-lite"/>
    </source>
</evidence>